<name>A0A497XTT2_9SPHI</name>
<evidence type="ECO:0000313" key="1">
    <source>
        <dbReference type="EMBL" id="RLJ72838.1"/>
    </source>
</evidence>
<gene>
    <name evidence="1" type="ORF">BCL90_4484</name>
</gene>
<sequence>MIDRGFYYYLPARNRHCEKAFSADEAILQRSLTACALRLFIFAVAFKGLHELTSFGYLRTSQ</sequence>
<dbReference type="Proteomes" id="UP000273898">
    <property type="component" value="Unassembled WGS sequence"/>
</dbReference>
<dbReference type="EMBL" id="RCCK01000014">
    <property type="protein sequence ID" value="RLJ72838.1"/>
    <property type="molecule type" value="Genomic_DNA"/>
</dbReference>
<comment type="caution">
    <text evidence="1">The sequence shown here is derived from an EMBL/GenBank/DDBJ whole genome shotgun (WGS) entry which is preliminary data.</text>
</comment>
<protein>
    <submittedName>
        <fullName evidence="1">Uncharacterized protein</fullName>
    </submittedName>
</protein>
<accession>A0A497XTT2</accession>
<evidence type="ECO:0000313" key="2">
    <source>
        <dbReference type="Proteomes" id="UP000273898"/>
    </source>
</evidence>
<organism evidence="1 2">
    <name type="scientific">Pedobacter alluvionis</name>
    <dbReference type="NCBI Taxonomy" id="475253"/>
    <lineage>
        <taxon>Bacteria</taxon>
        <taxon>Pseudomonadati</taxon>
        <taxon>Bacteroidota</taxon>
        <taxon>Sphingobacteriia</taxon>
        <taxon>Sphingobacteriales</taxon>
        <taxon>Sphingobacteriaceae</taxon>
        <taxon>Pedobacter</taxon>
    </lineage>
</organism>
<dbReference type="AlphaFoldDB" id="A0A497XTT2"/>
<reference evidence="1 2" key="1">
    <citation type="submission" date="2018-10" db="EMBL/GenBank/DDBJ databases">
        <title>Genomic Encyclopedia of Archaeal and Bacterial Type Strains, Phase II (KMG-II): from individual species to whole genera.</title>
        <authorList>
            <person name="Goeker M."/>
        </authorList>
    </citation>
    <scope>NUCLEOTIDE SEQUENCE [LARGE SCALE GENOMIC DNA]</scope>
    <source>
        <strain evidence="1 2">DSM 19624</strain>
    </source>
</reference>
<proteinExistence type="predicted"/>